<dbReference type="Pfam" id="PF01609">
    <property type="entry name" value="DDE_Tnp_1"/>
    <property type="match status" value="1"/>
</dbReference>
<dbReference type="InterPro" id="IPR002559">
    <property type="entry name" value="Transposase_11"/>
</dbReference>
<keyword evidence="3" id="KW-1185">Reference proteome</keyword>
<dbReference type="STRING" id="158189.SpiBuddy_2308"/>
<dbReference type="HOGENOM" id="CLU_031289_3_0_12"/>
<dbReference type="GO" id="GO:0003677">
    <property type="term" value="F:DNA binding"/>
    <property type="evidence" value="ECO:0007669"/>
    <property type="project" value="InterPro"/>
</dbReference>
<dbReference type="GO" id="GO:0004803">
    <property type="term" value="F:transposase activity"/>
    <property type="evidence" value="ECO:0007669"/>
    <property type="project" value="InterPro"/>
</dbReference>
<evidence type="ECO:0000259" key="1">
    <source>
        <dbReference type="Pfam" id="PF01609"/>
    </source>
</evidence>
<dbReference type="eggNOG" id="COG5421">
    <property type="taxonomic scope" value="Bacteria"/>
</dbReference>
<proteinExistence type="predicted"/>
<dbReference type="EMBL" id="CP002541">
    <property type="protein sequence ID" value="ADY14127.1"/>
    <property type="molecule type" value="Genomic_DNA"/>
</dbReference>
<evidence type="ECO:0000313" key="2">
    <source>
        <dbReference type="EMBL" id="ADY14127.1"/>
    </source>
</evidence>
<dbReference type="KEGG" id="sbu:SpiBuddy_2308"/>
<dbReference type="Proteomes" id="UP000008466">
    <property type="component" value="Chromosome"/>
</dbReference>
<dbReference type="AlphaFoldDB" id="F0RSL4"/>
<gene>
    <name evidence="2" type="ordered locus">SpiBuddy_2308</name>
</gene>
<dbReference type="RefSeq" id="WP_013607976.1">
    <property type="nucleotide sequence ID" value="NC_015152.1"/>
</dbReference>
<evidence type="ECO:0000313" key="3">
    <source>
        <dbReference type="Proteomes" id="UP000008466"/>
    </source>
</evidence>
<organism evidence="2 3">
    <name type="scientific">Sphaerochaeta globosa (strain ATCC BAA-1886 / DSM 22777 / Buddy)</name>
    <name type="common">Spirochaeta sp. (strain Buddy)</name>
    <dbReference type="NCBI Taxonomy" id="158189"/>
    <lineage>
        <taxon>Bacteria</taxon>
        <taxon>Pseudomonadati</taxon>
        <taxon>Spirochaetota</taxon>
        <taxon>Spirochaetia</taxon>
        <taxon>Spirochaetales</taxon>
        <taxon>Sphaerochaetaceae</taxon>
        <taxon>Sphaerochaeta</taxon>
    </lineage>
</organism>
<dbReference type="OrthoDB" id="7327264at2"/>
<name>F0RSL4_SPHGB</name>
<protein>
    <submittedName>
        <fullName evidence="2">Transposase IS4 family protein</fullName>
    </submittedName>
</protein>
<dbReference type="GO" id="GO:0006313">
    <property type="term" value="P:DNA transposition"/>
    <property type="evidence" value="ECO:0007669"/>
    <property type="project" value="InterPro"/>
</dbReference>
<feature type="domain" description="Transposase IS4-like" evidence="1">
    <location>
        <begin position="177"/>
        <end position="463"/>
    </location>
</feature>
<accession>F0RSL4</accession>
<dbReference type="PANTHER" id="PTHR34614:SF2">
    <property type="entry name" value="TRANSPOSASE IS4-LIKE DOMAIN-CONTAINING PROTEIN"/>
    <property type="match status" value="1"/>
</dbReference>
<dbReference type="PANTHER" id="PTHR34614">
    <property type="match status" value="1"/>
</dbReference>
<reference evidence="3" key="1">
    <citation type="submission" date="2011-02" db="EMBL/GenBank/DDBJ databases">
        <title>Complete sequence of Spirochaeta sp. Buddy.</title>
        <authorList>
            <person name="Lucas S."/>
            <person name="Copeland A."/>
            <person name="Lapidus A."/>
            <person name="Cheng J.-F."/>
            <person name="Goodwin L."/>
            <person name="Pitluck S."/>
            <person name="Zeytun A."/>
            <person name="Detter J.C."/>
            <person name="Han C."/>
            <person name="Tapia R."/>
            <person name="Land M."/>
            <person name="Hauser L."/>
            <person name="Kyrpides N."/>
            <person name="Ivanova N."/>
            <person name="Mikhailova N."/>
            <person name="Pagani I."/>
            <person name="Ritalahti K.M."/>
            <person name="Loeffler F.E."/>
            <person name="Woyke T."/>
        </authorList>
    </citation>
    <scope>NUCLEOTIDE SEQUENCE [LARGE SCALE GENOMIC DNA]</scope>
    <source>
        <strain evidence="3">ATCC BAA-1886 / DSM 22777 / Buddy</strain>
    </source>
</reference>
<sequence>MSSIVFQHHPNGTDYAYMSSSYWDAERKTTRTRMICIGKKDPRTGEIIYNKRWKELQAEQQDKAPGTDMPPAVSSTLSIGPSLLLQAVTDKLGLKRSLLKGFDADTTSQLLALAWFFASCPAQRAYLAEGWMESHRCPHQESPLASPRITELLQSISRDQILSFFKSWLRRSKDTEYLCFDISSVSTYGTYNPYDEYGYNRDGESLPQINIALLMGMESEIPFYYEILPGSLHDVSALPAFTAMLGKLGMTKVSLMMDKGFYSQKNISMLLENGIHFTMPVPKNISRVKGYMDGDRDDLELPQNILVSDERSTVYGITHRTKLDGKRLYYHVFTDTAMRIEHVAKFNAYMVELSRELETGELVESHAEDYSLFFTVKETPVRGRKVIWNHDAIKAYRDRYVGYWSLVTSCEPDARTALLQYRKRDKVEKQFDNLKNMIDGNRLRTKGTVSNESVVFLRFLSLIITEYIRKVLRDTPIDPRLGNTKTWITRYSVPEVFNRLESYTEIVFKNTYKPIHPEKTKAQREIFQIFGLES</sequence>